<dbReference type="EMBL" id="KR029585">
    <property type="protein sequence ID" value="AKH46656.1"/>
    <property type="molecule type" value="Genomic_DNA"/>
</dbReference>
<keyword evidence="1" id="KW-0808">Transferase</keyword>
<reference evidence="1" key="1">
    <citation type="journal article" date="2015" name="Front. Microbiol.">
        <title>Combining genomic sequencing methods to explore viral diversity and reveal potential virus-host interactions.</title>
        <authorList>
            <person name="Chow C.E."/>
            <person name="Winget D.M."/>
            <person name="White R.A.III."/>
            <person name="Hallam S.J."/>
            <person name="Suttle C.A."/>
        </authorList>
    </citation>
    <scope>NUCLEOTIDE SEQUENCE</scope>
    <source>
        <strain evidence="1">Anoxic2_1</strain>
    </source>
</reference>
<proteinExistence type="predicted"/>
<keyword evidence="1" id="KW-0489">Methyltransferase</keyword>
<sequence>MLIRKMYSCDFVGRSVTLSGIGFGLCQMMSERRNHPSAWSANATRHGMPQRSFGLRPLKLRGGRFRIASRFARASSPYLLSPHPFKPLLPIASALHFPGAEAQ</sequence>
<dbReference type="GO" id="GO:0008168">
    <property type="term" value="F:methyltransferase activity"/>
    <property type="evidence" value="ECO:0007669"/>
    <property type="project" value="UniProtKB-KW"/>
</dbReference>
<evidence type="ECO:0000313" key="1">
    <source>
        <dbReference type="EMBL" id="AKH46656.1"/>
    </source>
</evidence>
<dbReference type="GO" id="GO:0032259">
    <property type="term" value="P:methylation"/>
    <property type="evidence" value="ECO:0007669"/>
    <property type="project" value="UniProtKB-KW"/>
</dbReference>
<protein>
    <submittedName>
        <fullName evidence="1">DNA methylase N-4/N-6 domain-containing protein</fullName>
    </submittedName>
</protein>
<organism evidence="1">
    <name type="scientific">uncultured marine virus</name>
    <dbReference type="NCBI Taxonomy" id="186617"/>
    <lineage>
        <taxon>Viruses</taxon>
        <taxon>environmental samples</taxon>
    </lineage>
</organism>
<name>A0A0F7L6L3_9VIRU</name>
<reference evidence="1" key="2">
    <citation type="submission" date="2015-03" db="EMBL/GenBank/DDBJ databases">
        <authorList>
            <person name="Chow C.-E.T."/>
            <person name="Winget D.M."/>
            <person name="White R.A.III."/>
            <person name="Hallam S.J."/>
            <person name="Suttle C.A."/>
        </authorList>
    </citation>
    <scope>NUCLEOTIDE SEQUENCE</scope>
    <source>
        <strain evidence="1">Anoxic2_1</strain>
    </source>
</reference>
<accession>A0A0F7L6L3</accession>